<dbReference type="InterPro" id="IPR051354">
    <property type="entry name" value="Transposase_27_IS1"/>
</dbReference>
<dbReference type="GO" id="GO:0003677">
    <property type="term" value="F:DNA binding"/>
    <property type="evidence" value="ECO:0007669"/>
    <property type="project" value="InterPro"/>
</dbReference>
<comment type="function">
    <text evidence="1">Absolutely required for transposition of IS1.</text>
</comment>
<proteinExistence type="inferred from homology"/>
<protein>
    <submittedName>
        <fullName evidence="5">IS1 family transposase</fullName>
    </submittedName>
</protein>
<reference evidence="5" key="1">
    <citation type="journal article" date="2023" name="Comput. Struct. Biotechnol. J.">
        <title>Discovery of a novel marine Bacteroidetes with a rich repertoire of carbohydrate-active enzymes.</title>
        <authorList>
            <person name="Chen B."/>
            <person name="Liu G."/>
            <person name="Chen Q."/>
            <person name="Wang H."/>
            <person name="Liu L."/>
            <person name="Tang K."/>
        </authorList>
    </citation>
    <scope>NUCLEOTIDE SEQUENCE</scope>
    <source>
        <strain evidence="5">TK19036</strain>
    </source>
</reference>
<evidence type="ECO:0000256" key="2">
    <source>
        <dbReference type="ARBA" id="ARBA00008841"/>
    </source>
</evidence>
<comment type="similarity">
    <text evidence="2">Belongs to the transposase 27 family.</text>
</comment>
<sequence>MKDKRCPYCLSTKVVRKGWNKKHTKRRYKCKTCLKRYVEDGKDYFIDQEKINLINRLLLERLSLRGISRATPVSLCWLMSYIKKLYSNVSDDLHFKAIMKTRREQGKYYIRLIKSELDEMWSFVGKRENKRWIWIAQCRETRQIIAFHIGSRGREAARELWKKIPKSLKKYGLFYTDDWDAYQQVLPEERHIISDYKKDTNHVERFNNTLRQRASRLVRKALSFSKSEENHYGAIKYFIAQYNLSLQSKGTTL</sequence>
<dbReference type="GO" id="GO:0004803">
    <property type="term" value="F:transposase activity"/>
    <property type="evidence" value="ECO:0007669"/>
    <property type="project" value="InterPro"/>
</dbReference>
<dbReference type="PANTHER" id="PTHR33293">
    <property type="entry name" value="INSERTION ELEMENT IS1 1 PROTEIN INSB-RELATED"/>
    <property type="match status" value="1"/>
</dbReference>
<gene>
    <name evidence="5" type="ORF">K4G66_23870</name>
</gene>
<reference evidence="5" key="2">
    <citation type="journal article" date="2024" name="Antonie Van Leeuwenhoek">
        <title>Roseihalotalea indica gen. nov., sp. nov., a halophilic Bacteroidetes from mesopelagic Southwest Indian Ocean with higher carbohydrate metabolic potential.</title>
        <authorList>
            <person name="Chen B."/>
            <person name="Zhang M."/>
            <person name="Lin D."/>
            <person name="Ye J."/>
            <person name="Tang K."/>
        </authorList>
    </citation>
    <scope>NUCLEOTIDE SEQUENCE</scope>
    <source>
        <strain evidence="5">TK19036</strain>
    </source>
</reference>
<evidence type="ECO:0000256" key="1">
    <source>
        <dbReference type="ARBA" id="ARBA00004091"/>
    </source>
</evidence>
<evidence type="ECO:0000256" key="3">
    <source>
        <dbReference type="ARBA" id="ARBA00022578"/>
    </source>
</evidence>
<dbReference type="GO" id="GO:0006313">
    <property type="term" value="P:DNA transposition"/>
    <property type="evidence" value="ECO:0007669"/>
    <property type="project" value="InterPro"/>
</dbReference>
<dbReference type="PANTHER" id="PTHR33293:SF1">
    <property type="entry name" value="INSERTION ELEMENT IS1 1 PROTEIN INSB-RELATED"/>
    <property type="match status" value="1"/>
</dbReference>
<dbReference type="InterPro" id="IPR005063">
    <property type="entry name" value="Transposase_27"/>
</dbReference>
<evidence type="ECO:0000313" key="5">
    <source>
        <dbReference type="EMBL" id="WKN35416.1"/>
    </source>
</evidence>
<evidence type="ECO:0000256" key="4">
    <source>
        <dbReference type="ARBA" id="ARBA00023172"/>
    </source>
</evidence>
<accession>A0AA49GND6</accession>
<name>A0AA49GND6_9BACT</name>
<keyword evidence="4" id="KW-0233">DNA recombination</keyword>
<dbReference type="Pfam" id="PF03400">
    <property type="entry name" value="DDE_Tnp_IS1"/>
    <property type="match status" value="1"/>
</dbReference>
<dbReference type="EMBL" id="CP120682">
    <property type="protein sequence ID" value="WKN35416.1"/>
    <property type="molecule type" value="Genomic_DNA"/>
</dbReference>
<keyword evidence="3" id="KW-0815">Transposition</keyword>
<organism evidence="5">
    <name type="scientific">Roseihalotalea indica</name>
    <dbReference type="NCBI Taxonomy" id="2867963"/>
    <lineage>
        <taxon>Bacteria</taxon>
        <taxon>Pseudomonadati</taxon>
        <taxon>Bacteroidota</taxon>
        <taxon>Cytophagia</taxon>
        <taxon>Cytophagales</taxon>
        <taxon>Catalimonadaceae</taxon>
        <taxon>Roseihalotalea</taxon>
    </lineage>
</organism>
<dbReference type="AlphaFoldDB" id="A0AA49GND6"/>
<dbReference type="NCBIfam" id="NF033558">
    <property type="entry name" value="transpos_IS1"/>
    <property type="match status" value="1"/>
</dbReference>